<dbReference type="AlphaFoldDB" id="A0AB74QG39"/>
<dbReference type="Proteomes" id="UP000411588">
    <property type="component" value="Unassembled WGS sequence"/>
</dbReference>
<proteinExistence type="predicted"/>
<evidence type="ECO:0000313" key="1">
    <source>
        <dbReference type="EMBL" id="VFD35776.1"/>
    </source>
</evidence>
<organism evidence="1 2">
    <name type="scientific">Clostridioides difficile</name>
    <name type="common">Peptoclostridium difficile</name>
    <dbReference type="NCBI Taxonomy" id="1496"/>
    <lineage>
        <taxon>Bacteria</taxon>
        <taxon>Bacillati</taxon>
        <taxon>Bacillota</taxon>
        <taxon>Clostridia</taxon>
        <taxon>Peptostreptococcales</taxon>
        <taxon>Peptostreptococcaceae</taxon>
        <taxon>Clostridioides</taxon>
    </lineage>
</organism>
<evidence type="ECO:0000313" key="2">
    <source>
        <dbReference type="Proteomes" id="UP000411588"/>
    </source>
</evidence>
<comment type="caution">
    <text evidence="1">The sequence shown here is derived from an EMBL/GenBank/DDBJ whole genome shotgun (WGS) entry which is preliminary data.</text>
</comment>
<name>A0AB74QG39_CLODI</name>
<dbReference type="EMBL" id="CAADAN010000019">
    <property type="protein sequence ID" value="VFD35776.1"/>
    <property type="molecule type" value="Genomic_DNA"/>
</dbReference>
<dbReference type="RefSeq" id="WP_076636885.1">
    <property type="nucleotide sequence ID" value="NZ_BIOW01000011.1"/>
</dbReference>
<sequence>MNIAKSKVKKCIRETIEVTSIENLKCCGFYIIEDKIHHYIHCEGQTLDENIYNGEYDYLYDYDDIIRIYNQKKFTLKDIDEKVFDKIQEMINKKEKYDTTIAMFIKSIKEINNKKLQICKFNGKVKKLYREYIGNFKKWSEFYEEDITEYKSHIYDLEEINLFLKVDFELINENKENLLKSTIKLYGIEIF</sequence>
<accession>A0AB74QG39</accession>
<reference evidence="1 2" key="1">
    <citation type="submission" date="2019-02" db="EMBL/GenBank/DDBJ databases">
        <authorList>
            <consortium name="Pathogen Informatics"/>
        </authorList>
    </citation>
    <scope>NUCLEOTIDE SEQUENCE [LARGE SCALE GENOMIC DNA]</scope>
    <source>
        <strain evidence="2">clo34</strain>
    </source>
</reference>
<gene>
    <name evidence="1" type="ORF">SAMEA1402399_03690</name>
</gene>
<protein>
    <submittedName>
        <fullName evidence="1">Uncharacterized protein</fullName>
    </submittedName>
</protein>